<dbReference type="STRING" id="1121316.SAMN02745207_02958"/>
<evidence type="ECO:0000313" key="3">
    <source>
        <dbReference type="Proteomes" id="UP000184447"/>
    </source>
</evidence>
<evidence type="ECO:0000313" key="2">
    <source>
        <dbReference type="EMBL" id="SHH87982.1"/>
    </source>
</evidence>
<accession>A0A1M5WKM1</accession>
<reference evidence="2 3" key="1">
    <citation type="submission" date="2016-11" db="EMBL/GenBank/DDBJ databases">
        <authorList>
            <person name="Jaros S."/>
            <person name="Januszkiewicz K."/>
            <person name="Wedrychowicz H."/>
        </authorList>
    </citation>
    <scope>NUCLEOTIDE SEQUENCE [LARGE SCALE GENOMIC DNA]</scope>
    <source>
        <strain evidence="2 3">DSM 8605</strain>
    </source>
</reference>
<organism evidence="2 3">
    <name type="scientific">Clostridium grantii DSM 8605</name>
    <dbReference type="NCBI Taxonomy" id="1121316"/>
    <lineage>
        <taxon>Bacteria</taxon>
        <taxon>Bacillati</taxon>
        <taxon>Bacillota</taxon>
        <taxon>Clostridia</taxon>
        <taxon>Eubacteriales</taxon>
        <taxon>Clostridiaceae</taxon>
        <taxon>Clostridium</taxon>
    </lineage>
</organism>
<proteinExistence type="predicted"/>
<keyword evidence="3" id="KW-1185">Reference proteome</keyword>
<gene>
    <name evidence="2" type="ORF">SAMN02745207_02958</name>
</gene>
<dbReference type="Proteomes" id="UP000184447">
    <property type="component" value="Unassembled WGS sequence"/>
</dbReference>
<sequence>MKRKNVSYYYKYLISYIIIFIIPIFFIASYVNMSIFKTLEQEVITNEVNSLYQVKNGIESYLIQMKRIKEEVYLNTNKKTWLF</sequence>
<protein>
    <submittedName>
        <fullName evidence="2">Uncharacterized protein</fullName>
    </submittedName>
</protein>
<keyword evidence="1" id="KW-0472">Membrane</keyword>
<keyword evidence="1" id="KW-0812">Transmembrane</keyword>
<feature type="transmembrane region" description="Helical" evidence="1">
    <location>
        <begin position="12"/>
        <end position="31"/>
    </location>
</feature>
<keyword evidence="1" id="KW-1133">Transmembrane helix</keyword>
<evidence type="ECO:0000256" key="1">
    <source>
        <dbReference type="SAM" id="Phobius"/>
    </source>
</evidence>
<dbReference type="AlphaFoldDB" id="A0A1M5WKM1"/>
<dbReference type="RefSeq" id="WP_143160557.1">
    <property type="nucleotide sequence ID" value="NZ_FQXM01000018.1"/>
</dbReference>
<dbReference type="EMBL" id="FQXM01000018">
    <property type="protein sequence ID" value="SHH87982.1"/>
    <property type="molecule type" value="Genomic_DNA"/>
</dbReference>
<name>A0A1M5WKM1_9CLOT</name>